<evidence type="ECO:0000313" key="6">
    <source>
        <dbReference type="Proteomes" id="UP000277212"/>
    </source>
</evidence>
<dbReference type="PROSITE" id="PS50088">
    <property type="entry name" value="ANK_REPEAT"/>
    <property type="match status" value="3"/>
</dbReference>
<feature type="repeat" description="ANK" evidence="3">
    <location>
        <begin position="283"/>
        <end position="315"/>
    </location>
</feature>
<dbReference type="Pfam" id="PF00023">
    <property type="entry name" value="Ank"/>
    <property type="match status" value="1"/>
</dbReference>
<dbReference type="AlphaFoldDB" id="A0A3M2RT32"/>
<dbReference type="PRINTS" id="PR01415">
    <property type="entry name" value="ANKYRIN"/>
</dbReference>
<keyword evidence="2 3" id="KW-0040">ANK repeat</keyword>
<organism evidence="5 6">
    <name type="scientific">Fusarium kuroshium</name>
    <dbReference type="NCBI Taxonomy" id="2010991"/>
    <lineage>
        <taxon>Eukaryota</taxon>
        <taxon>Fungi</taxon>
        <taxon>Dikarya</taxon>
        <taxon>Ascomycota</taxon>
        <taxon>Pezizomycotina</taxon>
        <taxon>Sordariomycetes</taxon>
        <taxon>Hypocreomycetidae</taxon>
        <taxon>Hypocreales</taxon>
        <taxon>Nectriaceae</taxon>
        <taxon>Fusarium</taxon>
        <taxon>Fusarium solani species complex</taxon>
    </lineage>
</organism>
<dbReference type="SUPFAM" id="SSF48403">
    <property type="entry name" value="Ankyrin repeat"/>
    <property type="match status" value="1"/>
</dbReference>
<evidence type="ECO:0000256" key="2">
    <source>
        <dbReference type="ARBA" id="ARBA00023043"/>
    </source>
</evidence>
<feature type="region of interest" description="Disordered" evidence="4">
    <location>
        <begin position="328"/>
        <end position="367"/>
    </location>
</feature>
<dbReference type="Gene3D" id="1.25.40.20">
    <property type="entry name" value="Ankyrin repeat-containing domain"/>
    <property type="match status" value="1"/>
</dbReference>
<evidence type="ECO:0000256" key="3">
    <source>
        <dbReference type="PROSITE-ProRule" id="PRU00023"/>
    </source>
</evidence>
<feature type="repeat" description="ANK" evidence="3">
    <location>
        <begin position="250"/>
        <end position="282"/>
    </location>
</feature>
<dbReference type="InterPro" id="IPR050776">
    <property type="entry name" value="Ank_Repeat/CDKN_Inhibitor"/>
</dbReference>
<accession>A0A3M2RT32</accession>
<reference evidence="5 6" key="1">
    <citation type="submission" date="2017-06" db="EMBL/GenBank/DDBJ databases">
        <title>Comparative genomic analysis of Ambrosia Fusariam Clade fungi.</title>
        <authorList>
            <person name="Stajich J.E."/>
            <person name="Carrillo J."/>
            <person name="Kijimoto T."/>
            <person name="Eskalen A."/>
            <person name="O'Donnell K."/>
            <person name="Kasson M."/>
        </authorList>
    </citation>
    <scope>NUCLEOTIDE SEQUENCE [LARGE SCALE GENOMIC DNA]</scope>
    <source>
        <strain evidence="5">UCR3666</strain>
    </source>
</reference>
<feature type="repeat" description="ANK" evidence="3">
    <location>
        <begin position="217"/>
        <end position="249"/>
    </location>
</feature>
<dbReference type="EMBL" id="NKUJ01000289">
    <property type="protein sequence ID" value="RMJ08404.1"/>
    <property type="molecule type" value="Genomic_DNA"/>
</dbReference>
<dbReference type="Proteomes" id="UP000277212">
    <property type="component" value="Unassembled WGS sequence"/>
</dbReference>
<dbReference type="PROSITE" id="PS50297">
    <property type="entry name" value="ANK_REP_REGION"/>
    <property type="match status" value="3"/>
</dbReference>
<evidence type="ECO:0000256" key="4">
    <source>
        <dbReference type="SAM" id="MobiDB-lite"/>
    </source>
</evidence>
<gene>
    <name evidence="5" type="ORF">CDV36_011993</name>
</gene>
<dbReference type="PANTHER" id="PTHR24201">
    <property type="entry name" value="ANK_REP_REGION DOMAIN-CONTAINING PROTEIN"/>
    <property type="match status" value="1"/>
</dbReference>
<name>A0A3M2RT32_9HYPO</name>
<sequence>MVQDICNTGLGGLDQIYLCVIPPLSAEQKLPETSKIIDLALKQAKPAMEKQDWMRASRPFLWLFETAQTFPKDSAISVRAMTTLLEYDRMMADAIDLRKPTNLASEPDEGGEIEDALVKVKRTIEDKITQWLGPSEDPETWSILSCLRTLYEEQGREWRWDTLGEFKTTPPETFTEYPQAFGYSELHRLYEKPSGNLSKGIRAALKQGQSIDQQDVFHWTPLHYCAAKGNAEACKQLLRYEADVNARDLVDWTPLHLSAANGHGDVVEILVRKGAQIEARSWRGETSLHLAVERGHRAVASYLATNKAKVDDKDFKYQTEVPLTPMSRHQDFESLPFDSRTKRTKRDDLDKCRDPGGGSEDTTGEWI</sequence>
<keyword evidence="6" id="KW-1185">Reference proteome</keyword>
<evidence type="ECO:0000256" key="1">
    <source>
        <dbReference type="ARBA" id="ARBA00022737"/>
    </source>
</evidence>
<protein>
    <submittedName>
        <fullName evidence="5">Uncharacterized protein</fullName>
    </submittedName>
</protein>
<keyword evidence="1" id="KW-0677">Repeat</keyword>
<dbReference type="SMART" id="SM00248">
    <property type="entry name" value="ANK"/>
    <property type="match status" value="3"/>
</dbReference>
<comment type="caution">
    <text evidence="5">The sequence shown here is derived from an EMBL/GenBank/DDBJ whole genome shotgun (WGS) entry which is preliminary data.</text>
</comment>
<feature type="compositionally biased region" description="Basic and acidic residues" evidence="4">
    <location>
        <begin position="339"/>
        <end position="354"/>
    </location>
</feature>
<evidence type="ECO:0000313" key="5">
    <source>
        <dbReference type="EMBL" id="RMJ08404.1"/>
    </source>
</evidence>
<dbReference type="STRING" id="2010991.A0A3M2RT32"/>
<dbReference type="InterPro" id="IPR036770">
    <property type="entry name" value="Ankyrin_rpt-contain_sf"/>
</dbReference>
<dbReference type="OrthoDB" id="194358at2759"/>
<dbReference type="InterPro" id="IPR002110">
    <property type="entry name" value="Ankyrin_rpt"/>
</dbReference>
<dbReference type="Pfam" id="PF12796">
    <property type="entry name" value="Ank_2"/>
    <property type="match status" value="1"/>
</dbReference>
<proteinExistence type="predicted"/>